<evidence type="ECO:0000313" key="2">
    <source>
        <dbReference type="Proteomes" id="UP000192917"/>
    </source>
</evidence>
<dbReference type="RefSeq" id="WP_085125235.1">
    <property type="nucleotide sequence ID" value="NZ_FWZX01000025.1"/>
</dbReference>
<keyword evidence="2" id="KW-1185">Reference proteome</keyword>
<name>A0A1Y6CIH5_9PROT</name>
<gene>
    <name evidence="1" type="ORF">SAMN05428998_12578</name>
</gene>
<dbReference type="AlphaFoldDB" id="A0A1Y6CIH5"/>
<accession>A0A1Y6CIH5</accession>
<dbReference type="EMBL" id="FWZX01000025">
    <property type="protein sequence ID" value="SMF64673.1"/>
    <property type="molecule type" value="Genomic_DNA"/>
</dbReference>
<protein>
    <submittedName>
        <fullName evidence="1">Uncharacterized protein</fullName>
    </submittedName>
</protein>
<organism evidence="1 2">
    <name type="scientific">Tistlia consotensis USBA 355</name>
    <dbReference type="NCBI Taxonomy" id="560819"/>
    <lineage>
        <taxon>Bacteria</taxon>
        <taxon>Pseudomonadati</taxon>
        <taxon>Pseudomonadota</taxon>
        <taxon>Alphaproteobacteria</taxon>
        <taxon>Rhodospirillales</taxon>
        <taxon>Rhodovibrionaceae</taxon>
        <taxon>Tistlia</taxon>
    </lineage>
</organism>
<sequence>MLTVRALRPGYHGKLREAGEVFRIAGRRELGSWMEIVGTRRPKLSAAEEAEARPVEPPEVGG</sequence>
<reference evidence="1 2" key="1">
    <citation type="submission" date="2017-04" db="EMBL/GenBank/DDBJ databases">
        <authorList>
            <person name="Afonso C.L."/>
            <person name="Miller P.J."/>
            <person name="Scott M.A."/>
            <person name="Spackman E."/>
            <person name="Goraichik I."/>
            <person name="Dimitrov K.M."/>
            <person name="Suarez D.L."/>
            <person name="Swayne D.E."/>
        </authorList>
    </citation>
    <scope>NUCLEOTIDE SEQUENCE [LARGE SCALE GENOMIC DNA]</scope>
    <source>
        <strain evidence="1 2">USBA 355</strain>
    </source>
</reference>
<evidence type="ECO:0000313" key="1">
    <source>
        <dbReference type="EMBL" id="SMF64673.1"/>
    </source>
</evidence>
<proteinExistence type="predicted"/>
<dbReference type="Proteomes" id="UP000192917">
    <property type="component" value="Unassembled WGS sequence"/>
</dbReference>
<dbReference type="STRING" id="560819.SAMN05428998_12578"/>